<dbReference type="Proteomes" id="UP000479190">
    <property type="component" value="Unassembled WGS sequence"/>
</dbReference>
<protein>
    <submittedName>
        <fullName evidence="3">Uncharacterized protein</fullName>
    </submittedName>
</protein>
<sequence length="675" mass="77337">MCVTRLARCSAVIIASILAPSYYRTISIFFFFYTCHHCMHMDGRAHVRSIHAQQQQQQQQPALLHTYALHTRCTIRRTLNASSLSSSLCVHGLLDDQIHRTPHLPRPRPLECAPAARRERAIVVRLASAIARETFLAAAPTLRSMKTSSIFALNEDTTSQLNLSPLLPPARYRLLQKCWAIRKKKRIPNPVIRDMRIYMRRSRDSQLTAISSEADLIRFNSLLFYNGFQLVSEPHTECYCYCILKICFFSYCLDIIPLLPSSSTSQLFPITCSSLEAHSNYTNFSCYNRSTFKSTIMQLFKNVYGLRRRRRQGGHEPRAHRVQHRIRRLRPAQLRAQSHRAVQLRLSLRTGHLGLGHEQSEPVHRRGPLQNQRQARGDVQRPAGLQGRAVRGAEEARRRPDVHREARRVLQDQGEDRRLLRDLHAASQLERGRALSALDQGPAHTADQIGRLQRRDGSAAGDARAGGHRSLVAQQLQSAGQRQVVENSAEFSDIKQAYVKRLNKTVTTVRKVMSTASRSYWDCSKDEPEEGVNYIQFGRFLQRYIEREEKLDQIHDTSSGALYWDKCKGGCERHEYSITRTPAHRGGCQHKIRNCETFDQKIKPGQPQRYEYVESADGNFYGSAVDCGKRELSLSQWRNINLRDCEICLCTCDEPTVHDHFVDLNMVRANAKENE</sequence>
<feature type="compositionally biased region" description="Basic and acidic residues" evidence="1">
    <location>
        <begin position="391"/>
        <end position="410"/>
    </location>
</feature>
<gene>
    <name evidence="3" type="ORF">TBRA_LOCUS14475</name>
</gene>
<evidence type="ECO:0000313" key="3">
    <source>
        <dbReference type="EMBL" id="CAB0042887.1"/>
    </source>
</evidence>
<feature type="transmembrane region" description="Helical" evidence="2">
    <location>
        <begin position="12"/>
        <end position="33"/>
    </location>
</feature>
<dbReference type="InterPro" id="IPR032062">
    <property type="entry name" value="DUF4803"/>
</dbReference>
<dbReference type="Pfam" id="PF16061">
    <property type="entry name" value="DUF4803"/>
    <property type="match status" value="1"/>
</dbReference>
<proteinExistence type="predicted"/>
<reference evidence="3 4" key="1">
    <citation type="submission" date="2020-02" db="EMBL/GenBank/DDBJ databases">
        <authorList>
            <person name="Ferguson B K."/>
        </authorList>
    </citation>
    <scope>NUCLEOTIDE SEQUENCE [LARGE SCALE GENOMIC DNA]</scope>
</reference>
<dbReference type="EMBL" id="CADCXV010001238">
    <property type="protein sequence ID" value="CAB0042887.1"/>
    <property type="molecule type" value="Genomic_DNA"/>
</dbReference>
<evidence type="ECO:0000256" key="1">
    <source>
        <dbReference type="SAM" id="MobiDB-lite"/>
    </source>
</evidence>
<keyword evidence="2" id="KW-0472">Membrane</keyword>
<keyword evidence="4" id="KW-1185">Reference proteome</keyword>
<organism evidence="3 4">
    <name type="scientific">Trichogramma brassicae</name>
    <dbReference type="NCBI Taxonomy" id="86971"/>
    <lineage>
        <taxon>Eukaryota</taxon>
        <taxon>Metazoa</taxon>
        <taxon>Ecdysozoa</taxon>
        <taxon>Arthropoda</taxon>
        <taxon>Hexapoda</taxon>
        <taxon>Insecta</taxon>
        <taxon>Pterygota</taxon>
        <taxon>Neoptera</taxon>
        <taxon>Endopterygota</taxon>
        <taxon>Hymenoptera</taxon>
        <taxon>Apocrita</taxon>
        <taxon>Proctotrupomorpha</taxon>
        <taxon>Chalcidoidea</taxon>
        <taxon>Trichogrammatidae</taxon>
        <taxon>Trichogramma</taxon>
    </lineage>
</organism>
<name>A0A6H5J2A7_9HYME</name>
<feature type="region of interest" description="Disordered" evidence="1">
    <location>
        <begin position="433"/>
        <end position="468"/>
    </location>
</feature>
<keyword evidence="2" id="KW-1133">Transmembrane helix</keyword>
<evidence type="ECO:0000313" key="4">
    <source>
        <dbReference type="Proteomes" id="UP000479190"/>
    </source>
</evidence>
<keyword evidence="2" id="KW-0812">Transmembrane</keyword>
<dbReference type="PANTHER" id="PTHR47890:SF1">
    <property type="entry name" value="LD24308P"/>
    <property type="match status" value="1"/>
</dbReference>
<accession>A0A6H5J2A7</accession>
<feature type="region of interest" description="Disordered" evidence="1">
    <location>
        <begin position="355"/>
        <end position="410"/>
    </location>
</feature>
<evidence type="ECO:0000256" key="2">
    <source>
        <dbReference type="SAM" id="Phobius"/>
    </source>
</evidence>
<dbReference type="AlphaFoldDB" id="A0A6H5J2A7"/>
<dbReference type="PANTHER" id="PTHR47890">
    <property type="entry name" value="LD24308P"/>
    <property type="match status" value="1"/>
</dbReference>